<dbReference type="Proteomes" id="UP001629156">
    <property type="component" value="Unassembled WGS sequence"/>
</dbReference>
<protein>
    <recommendedName>
        <fullName evidence="3">HEPN domain-containing protein</fullName>
    </recommendedName>
</protein>
<name>A0ABW8YVV0_9FLAO</name>
<evidence type="ECO:0000313" key="1">
    <source>
        <dbReference type="EMBL" id="MFL9844062.1"/>
    </source>
</evidence>
<organism evidence="1 2">
    <name type="scientific">Flavobacterium rhizosphaerae</name>
    <dbReference type="NCBI Taxonomy" id="3163298"/>
    <lineage>
        <taxon>Bacteria</taxon>
        <taxon>Pseudomonadati</taxon>
        <taxon>Bacteroidota</taxon>
        <taxon>Flavobacteriia</taxon>
        <taxon>Flavobacteriales</taxon>
        <taxon>Flavobacteriaceae</taxon>
        <taxon>Flavobacterium</taxon>
    </lineage>
</organism>
<keyword evidence="2" id="KW-1185">Reference proteome</keyword>
<accession>A0ABW8YVV0</accession>
<dbReference type="Gene3D" id="1.20.120.330">
    <property type="entry name" value="Nucleotidyltransferases domain 2"/>
    <property type="match status" value="2"/>
</dbReference>
<evidence type="ECO:0000313" key="2">
    <source>
        <dbReference type="Proteomes" id="UP001629156"/>
    </source>
</evidence>
<proteinExistence type="predicted"/>
<dbReference type="EMBL" id="JBELPZ010000004">
    <property type="protein sequence ID" value="MFL9844062.1"/>
    <property type="molecule type" value="Genomic_DNA"/>
</dbReference>
<evidence type="ECO:0008006" key="3">
    <source>
        <dbReference type="Google" id="ProtNLM"/>
    </source>
</evidence>
<dbReference type="RefSeq" id="WP_408084311.1">
    <property type="nucleotide sequence ID" value="NZ_JBELPZ010000004.1"/>
</dbReference>
<reference evidence="1 2" key="1">
    <citation type="submission" date="2024-06" db="EMBL/GenBank/DDBJ databases">
        <authorList>
            <person name="Kaempfer P."/>
            <person name="Viver T."/>
        </authorList>
    </citation>
    <scope>NUCLEOTIDE SEQUENCE [LARGE SCALE GENOMIC DNA]</scope>
    <source>
        <strain evidence="1 2">ST-119</strain>
    </source>
</reference>
<comment type="caution">
    <text evidence="1">The sequence shown here is derived from an EMBL/GenBank/DDBJ whole genome shotgun (WGS) entry which is preliminary data.</text>
</comment>
<gene>
    <name evidence="1" type="ORF">ABS766_06490</name>
</gene>
<sequence>MDYSIKIPQSYSDTKRLEEAVRSVVGFLHADAVYVSLIGENEQGKIFICTILSDGYYQELEEFQNSKVVESHPDFIFKFFSADWAKHAFEKGLPLFIEHCYVGKLVYAQPEVKVFYPSQINTKLFVKRIEFRFREMMWATDACLKNYKDLNRSERTLEATFCLHQALRYLLMSVSELYGDSFIGSNSLYEQYQWVINFAPQLKEILDYNTEEGLKIIETLDAAYYSVYFKELGMVEKQNVDKAFETVETLSSFFGKQLKQKLKNYASHLSSTVATPFIGLRILQDKLSGNYKIEAALLQISDIIYGYIHTRSAFCFGYRLYDSPKRAEKYYRDPSFHFYIVVFSLEHKDNAASAIEAKVRDLLNGKYKVTILLHRKQSLRKKRDNDRWFLNKLISNGLQIGSSLEIEERTITRDVQESVCYWYDRQLAADSFLASAAILSQDDEALVKNSLLHQVAVNLSLGLIELYLSYRPNRINIGHLLSLLEYVFEKDFADDFKRKEDSSLYVLLAANPDMARYKDVKQYSISDSNRLETLCRGFYESALKLANEQIEKLKNNKDGNR</sequence>